<feature type="compositionally biased region" description="Polar residues" evidence="1">
    <location>
        <begin position="62"/>
        <end position="83"/>
    </location>
</feature>
<protein>
    <submittedName>
        <fullName evidence="2">Uncharacterized protein</fullName>
    </submittedName>
</protein>
<dbReference type="Gramene" id="MELO3C029749.2.1">
    <property type="protein sequence ID" value="MELO3C029749.2.1"/>
    <property type="gene ID" value="MELO3C029749.2"/>
</dbReference>
<sequence>MAYSKQVTRLSPQKTTEKKNRKRVPFHELLLKLSTFKFPPKIAAPCSRTKQAKSNKRENKHPGSSSPVETKINGTINRSTHKI</sequence>
<name>A0A9I9E792_CUCME</name>
<feature type="region of interest" description="Disordered" evidence="1">
    <location>
        <begin position="1"/>
        <end position="23"/>
    </location>
</feature>
<dbReference type="EnsemblPlants" id="MELO3C029749.2.1">
    <property type="protein sequence ID" value="MELO3C029749.2.1"/>
    <property type="gene ID" value="MELO3C029749.2"/>
</dbReference>
<dbReference type="AlphaFoldDB" id="A0A9I9E792"/>
<accession>A0A9I9E792</accession>
<evidence type="ECO:0000313" key="2">
    <source>
        <dbReference type="EnsemblPlants" id="MELO3C029749.2.1"/>
    </source>
</evidence>
<reference evidence="2" key="1">
    <citation type="submission" date="2023-03" db="UniProtKB">
        <authorList>
            <consortium name="EnsemblPlants"/>
        </authorList>
    </citation>
    <scope>IDENTIFICATION</scope>
</reference>
<organism evidence="2">
    <name type="scientific">Cucumis melo</name>
    <name type="common">Muskmelon</name>
    <dbReference type="NCBI Taxonomy" id="3656"/>
    <lineage>
        <taxon>Eukaryota</taxon>
        <taxon>Viridiplantae</taxon>
        <taxon>Streptophyta</taxon>
        <taxon>Embryophyta</taxon>
        <taxon>Tracheophyta</taxon>
        <taxon>Spermatophyta</taxon>
        <taxon>Magnoliopsida</taxon>
        <taxon>eudicotyledons</taxon>
        <taxon>Gunneridae</taxon>
        <taxon>Pentapetalae</taxon>
        <taxon>rosids</taxon>
        <taxon>fabids</taxon>
        <taxon>Cucurbitales</taxon>
        <taxon>Cucurbitaceae</taxon>
        <taxon>Benincaseae</taxon>
        <taxon>Cucumis</taxon>
    </lineage>
</organism>
<evidence type="ECO:0000256" key="1">
    <source>
        <dbReference type="SAM" id="MobiDB-lite"/>
    </source>
</evidence>
<feature type="region of interest" description="Disordered" evidence="1">
    <location>
        <begin position="42"/>
        <end position="83"/>
    </location>
</feature>
<proteinExistence type="predicted"/>
<feature type="compositionally biased region" description="Polar residues" evidence="1">
    <location>
        <begin position="1"/>
        <end position="14"/>
    </location>
</feature>